<dbReference type="InterPro" id="IPR005330">
    <property type="entry name" value="MHYT_dom"/>
</dbReference>
<organism evidence="5 6">
    <name type="scientific">Ketogulonicigenium robustum</name>
    <dbReference type="NCBI Taxonomy" id="92947"/>
    <lineage>
        <taxon>Bacteria</taxon>
        <taxon>Pseudomonadati</taxon>
        <taxon>Pseudomonadota</taxon>
        <taxon>Alphaproteobacteria</taxon>
        <taxon>Rhodobacterales</taxon>
        <taxon>Roseobacteraceae</taxon>
        <taxon>Ketogulonicigenium</taxon>
    </lineage>
</organism>
<dbReference type="InterPro" id="IPR001633">
    <property type="entry name" value="EAL_dom"/>
</dbReference>
<dbReference type="NCBIfam" id="TIGR00254">
    <property type="entry name" value="GGDEF"/>
    <property type="match status" value="1"/>
</dbReference>
<dbReference type="STRING" id="92947.BVG79_01372"/>
<feature type="transmembrane region" description="Helical" evidence="1">
    <location>
        <begin position="151"/>
        <end position="170"/>
    </location>
</feature>
<dbReference type="CDD" id="cd01948">
    <property type="entry name" value="EAL"/>
    <property type="match status" value="1"/>
</dbReference>
<dbReference type="SMART" id="SM00267">
    <property type="entry name" value="GGDEF"/>
    <property type="match status" value="1"/>
</dbReference>
<keyword evidence="1" id="KW-0812">Transmembrane</keyword>
<dbReference type="InterPro" id="IPR029787">
    <property type="entry name" value="Nucleotide_cyclase"/>
</dbReference>
<sequence length="786" mass="85453">MVVAGMFYVLECVTQKHDPTLVALALIIWMIGGTSLFLLMRRAQESNRRRQRQWIAIAAVSAGVAVWGTHFVAMLSYDGGVPFTFEIPLTVVSVLVAIVLFWVALQAYFKLNTPYNPLISGTLLAFAIAGMHFTGMAAIDAAAVVNYDLSMIVWGQIVASLAAVAAFYVFDKMPGRRGIMVAMALSLIAVGAMHFTAMSATQLIPDPTRAAVNDSDSRQLMIAMTVSASIMLALIALGTSFVDRYLNDLRGLVDASLDAIAILRDGTVIDANDRFLTLVGARRDMVIGSEIAKIVVAQDGMPLAALSKTATEGQLTQSNGEMRPVEIAAHVIEYRGRDCQVISIRDLTRIKESQRRITHLAKHDSLTNLPNRATAMQAMSQAMEMAALNGEQIAVLALDLDRFKAVNDIFGHQEGDRVLCQVADYLRTAVRSTDLVARLGGDEFVIIQTGASQPQGAKALADRIIAIFARDQAEAKKLRTVGTSIGIAVFPNDAADPSSLHHAADLALYRAKAAGRGTVCAYDVAMDNEQQQRRELEHDMTQAIARGEFWLAYQPLVNSQSRAVTGYEALLRWDHPRLGAVPPDRFIPLAEETGAIISIGEWVLQEACRQAATWPDDLRIAVNVSAVQFWVPNLVDTVRNALSISGLDPHRLELEITESVVMRDNDSVVATLDELRELGVSIVMDDFGTGFSSLSNLKSYAFDKIKIDRSFIATIDRDTSSRAIMRAIVGLGHSMNLPVVAEGVETEEQLHLVALEGCVQVQGYLFGRPSVAPAFETRQVSAIVGA</sequence>
<feature type="domain" description="GGDEF" evidence="3">
    <location>
        <begin position="391"/>
        <end position="524"/>
    </location>
</feature>
<keyword evidence="1" id="KW-0472">Membrane</keyword>
<dbReference type="AlphaFoldDB" id="A0A1W6NZN7"/>
<dbReference type="PROSITE" id="PS50887">
    <property type="entry name" value="GGDEF"/>
    <property type="match status" value="1"/>
</dbReference>
<feature type="transmembrane region" description="Helical" evidence="1">
    <location>
        <begin position="87"/>
        <end position="109"/>
    </location>
</feature>
<dbReference type="InterPro" id="IPR052155">
    <property type="entry name" value="Biofilm_reg_signaling"/>
</dbReference>
<dbReference type="SUPFAM" id="SSF141868">
    <property type="entry name" value="EAL domain-like"/>
    <property type="match status" value="1"/>
</dbReference>
<dbReference type="SUPFAM" id="SSF55785">
    <property type="entry name" value="PYP-like sensor domain (PAS domain)"/>
    <property type="match status" value="1"/>
</dbReference>
<dbReference type="PROSITE" id="PS50883">
    <property type="entry name" value="EAL"/>
    <property type="match status" value="1"/>
</dbReference>
<feature type="transmembrane region" description="Helical" evidence="1">
    <location>
        <begin position="179"/>
        <end position="200"/>
    </location>
</feature>
<evidence type="ECO:0000313" key="6">
    <source>
        <dbReference type="Proteomes" id="UP000242447"/>
    </source>
</evidence>
<dbReference type="PANTHER" id="PTHR44757">
    <property type="entry name" value="DIGUANYLATE CYCLASE DGCP"/>
    <property type="match status" value="1"/>
</dbReference>
<keyword evidence="6" id="KW-1185">Reference proteome</keyword>
<dbReference type="SUPFAM" id="SSF55073">
    <property type="entry name" value="Nucleotide cyclase"/>
    <property type="match status" value="1"/>
</dbReference>
<gene>
    <name evidence="5" type="ORF">BVG79_01372</name>
</gene>
<dbReference type="InterPro" id="IPR043128">
    <property type="entry name" value="Rev_trsase/Diguanyl_cyclase"/>
</dbReference>
<dbReference type="Pfam" id="PF13188">
    <property type="entry name" value="PAS_8"/>
    <property type="match status" value="1"/>
</dbReference>
<dbReference type="CDD" id="cd01949">
    <property type="entry name" value="GGDEF"/>
    <property type="match status" value="1"/>
</dbReference>
<reference evidence="5 6" key="1">
    <citation type="submission" date="2017-02" db="EMBL/GenBank/DDBJ databases">
        <title>Ketogulonicigenium robustum SPU B003 Genome sequencing and assembly.</title>
        <authorList>
            <person name="Li Y."/>
            <person name="Liu L."/>
            <person name="Wang C."/>
            <person name="Zhang M."/>
            <person name="Zhang T."/>
            <person name="Zhang Y."/>
        </authorList>
    </citation>
    <scope>NUCLEOTIDE SEQUENCE [LARGE SCALE GENOMIC DNA]</scope>
    <source>
        <strain evidence="5 6">SPU_B003</strain>
    </source>
</reference>
<name>A0A1W6NZN7_9RHOB</name>
<protein>
    <submittedName>
        <fullName evidence="5">Diguanylate cyclase (GGDEF) domain-containing protein</fullName>
    </submittedName>
</protein>
<dbReference type="InterPro" id="IPR035919">
    <property type="entry name" value="EAL_sf"/>
</dbReference>
<dbReference type="GO" id="GO:0016020">
    <property type="term" value="C:membrane"/>
    <property type="evidence" value="ECO:0007669"/>
    <property type="project" value="UniProtKB-UniRule"/>
</dbReference>
<dbReference type="Pfam" id="PF00563">
    <property type="entry name" value="EAL"/>
    <property type="match status" value="1"/>
</dbReference>
<dbReference type="Pfam" id="PF03707">
    <property type="entry name" value="MHYT"/>
    <property type="match status" value="2"/>
</dbReference>
<evidence type="ECO:0000256" key="1">
    <source>
        <dbReference type="PROSITE-ProRule" id="PRU00244"/>
    </source>
</evidence>
<evidence type="ECO:0000313" key="5">
    <source>
        <dbReference type="EMBL" id="ARO14718.1"/>
    </source>
</evidence>
<evidence type="ECO:0000259" key="3">
    <source>
        <dbReference type="PROSITE" id="PS50887"/>
    </source>
</evidence>
<feature type="transmembrane region" description="Helical" evidence="1">
    <location>
        <begin position="220"/>
        <end position="242"/>
    </location>
</feature>
<dbReference type="Gene3D" id="3.20.20.450">
    <property type="entry name" value="EAL domain"/>
    <property type="match status" value="1"/>
</dbReference>
<dbReference type="InterPro" id="IPR000014">
    <property type="entry name" value="PAS"/>
</dbReference>
<dbReference type="PROSITE" id="PS50924">
    <property type="entry name" value="MHYT"/>
    <property type="match status" value="1"/>
</dbReference>
<feature type="domain" description="MHYT" evidence="4">
    <location>
        <begin position="17"/>
        <end position="204"/>
    </location>
</feature>
<proteinExistence type="predicted"/>
<dbReference type="Proteomes" id="UP000242447">
    <property type="component" value="Chromosome"/>
</dbReference>
<evidence type="ECO:0000259" key="4">
    <source>
        <dbReference type="PROSITE" id="PS50924"/>
    </source>
</evidence>
<dbReference type="SMART" id="SM00052">
    <property type="entry name" value="EAL"/>
    <property type="match status" value="1"/>
</dbReference>
<keyword evidence="1" id="KW-1133">Transmembrane helix</keyword>
<dbReference type="Gene3D" id="3.30.450.20">
    <property type="entry name" value="PAS domain"/>
    <property type="match status" value="1"/>
</dbReference>
<feature type="transmembrane region" description="Helical" evidence="1">
    <location>
        <begin position="52"/>
        <end position="75"/>
    </location>
</feature>
<dbReference type="PANTHER" id="PTHR44757:SF10">
    <property type="entry name" value="MEMBRANE PROTEIN"/>
    <property type="match status" value="1"/>
</dbReference>
<dbReference type="KEGG" id="kro:BVG79_01372"/>
<dbReference type="InterPro" id="IPR035965">
    <property type="entry name" value="PAS-like_dom_sf"/>
</dbReference>
<dbReference type="EMBL" id="CP019937">
    <property type="protein sequence ID" value="ARO14718.1"/>
    <property type="molecule type" value="Genomic_DNA"/>
</dbReference>
<dbReference type="InterPro" id="IPR000160">
    <property type="entry name" value="GGDEF_dom"/>
</dbReference>
<dbReference type="Pfam" id="PF00990">
    <property type="entry name" value="GGDEF"/>
    <property type="match status" value="1"/>
</dbReference>
<evidence type="ECO:0000259" key="2">
    <source>
        <dbReference type="PROSITE" id="PS50883"/>
    </source>
</evidence>
<feature type="transmembrane region" description="Helical" evidence="1">
    <location>
        <begin position="121"/>
        <end position="145"/>
    </location>
</feature>
<dbReference type="GO" id="GO:0003824">
    <property type="term" value="F:catalytic activity"/>
    <property type="evidence" value="ECO:0007669"/>
    <property type="project" value="UniProtKB-ARBA"/>
</dbReference>
<feature type="transmembrane region" description="Helical" evidence="1">
    <location>
        <begin position="20"/>
        <end position="40"/>
    </location>
</feature>
<dbReference type="NCBIfam" id="TIGR00229">
    <property type="entry name" value="sensory_box"/>
    <property type="match status" value="1"/>
</dbReference>
<dbReference type="FunFam" id="3.30.70.270:FF:000001">
    <property type="entry name" value="Diguanylate cyclase domain protein"/>
    <property type="match status" value="1"/>
</dbReference>
<dbReference type="Gene3D" id="3.30.70.270">
    <property type="match status" value="1"/>
</dbReference>
<feature type="domain" description="EAL" evidence="2">
    <location>
        <begin position="533"/>
        <end position="783"/>
    </location>
</feature>
<accession>A0A1W6NZN7</accession>